<dbReference type="Pfam" id="PF01881">
    <property type="entry name" value="Cas_Cas6_C"/>
    <property type="match status" value="1"/>
</dbReference>
<dbReference type="GO" id="GO:0016788">
    <property type="term" value="F:hydrolase activity, acting on ester bonds"/>
    <property type="evidence" value="ECO:0007669"/>
    <property type="project" value="InterPro"/>
</dbReference>
<dbReference type="Gene3D" id="3.30.70.1890">
    <property type="match status" value="1"/>
</dbReference>
<accession>A0A2U1S8J8</accession>
<feature type="active site" description="Proton acceptor" evidence="6">
    <location>
        <position position="29"/>
    </location>
</feature>
<keyword evidence="3" id="KW-0051">Antiviral defense</keyword>
<dbReference type="InterPro" id="IPR010156">
    <property type="entry name" value="CRISPR-assoc_prot_Cas6"/>
</dbReference>
<dbReference type="EMBL" id="MZGU01000004">
    <property type="protein sequence ID" value="PWB86351.1"/>
    <property type="molecule type" value="Genomic_DNA"/>
</dbReference>
<evidence type="ECO:0000256" key="6">
    <source>
        <dbReference type="PIRSR" id="PIRSR005054-50"/>
    </source>
</evidence>
<dbReference type="PIRSF" id="PIRSF005054">
    <property type="entry name" value="PF1131"/>
    <property type="match status" value="1"/>
</dbReference>
<evidence type="ECO:0000256" key="3">
    <source>
        <dbReference type="ARBA" id="ARBA00023118"/>
    </source>
</evidence>
<name>A0A2U1S8J8_9EURY</name>
<dbReference type="PANTHER" id="PTHR36984">
    <property type="entry name" value="CRISPR-ASSOCIATED ENDORIBONUCLEASE CAS6 1"/>
    <property type="match status" value="1"/>
</dbReference>
<dbReference type="InterPro" id="IPR045747">
    <property type="entry name" value="CRISPR-assoc_prot_Cas6_N_sf"/>
</dbReference>
<comment type="similarity">
    <text evidence="1 4">Belongs to the CRISPR-associated protein Cas6/Cse3/CasE family.</text>
</comment>
<dbReference type="NCBIfam" id="TIGR01877">
    <property type="entry name" value="cas_cas6"/>
    <property type="match status" value="1"/>
</dbReference>
<evidence type="ECO:0000313" key="9">
    <source>
        <dbReference type="Proteomes" id="UP000245577"/>
    </source>
</evidence>
<feature type="domain" description="CRISPR associated protein Cas6 C-terminal" evidence="7">
    <location>
        <begin position="115"/>
        <end position="239"/>
    </location>
</feature>
<comment type="caution">
    <text evidence="8">The sequence shown here is derived from an EMBL/GenBank/DDBJ whole genome shotgun (WGS) entry which is preliminary data.</text>
</comment>
<protein>
    <recommendedName>
        <fullName evidence="4">CRISPR-associated endoribonuclease</fullName>
    </recommendedName>
</protein>
<evidence type="ECO:0000256" key="1">
    <source>
        <dbReference type="ARBA" id="ARBA00005937"/>
    </source>
</evidence>
<evidence type="ECO:0000256" key="4">
    <source>
        <dbReference type="PIRNR" id="PIRNR005054"/>
    </source>
</evidence>
<dbReference type="RefSeq" id="WP_116669974.1">
    <property type="nucleotide sequence ID" value="NZ_CALUOI010000001.1"/>
</dbReference>
<dbReference type="GO" id="GO:0051607">
    <property type="term" value="P:defense response to virus"/>
    <property type="evidence" value="ECO:0007669"/>
    <property type="project" value="UniProtKB-KW"/>
</dbReference>
<dbReference type="InterPro" id="IPR049435">
    <property type="entry name" value="Cas_Cas6_C"/>
</dbReference>
<evidence type="ECO:0000313" key="8">
    <source>
        <dbReference type="EMBL" id="PWB86351.1"/>
    </source>
</evidence>
<proteinExistence type="inferred from homology"/>
<evidence type="ECO:0000259" key="7">
    <source>
        <dbReference type="Pfam" id="PF01881"/>
    </source>
</evidence>
<dbReference type="Proteomes" id="UP000245577">
    <property type="component" value="Unassembled WGS sequence"/>
</dbReference>
<evidence type="ECO:0000256" key="5">
    <source>
        <dbReference type="PIRSR" id="PIRSR005054-1"/>
    </source>
</evidence>
<feature type="site" description="Transition state stabilizer" evidence="5">
    <location>
        <position position="48"/>
    </location>
</feature>
<sequence length="242" mass="28359">MRLKIYLKSENEDFMIPFNYNHILSSIIYNKIADLDLADKLHNSISFKFFTFSQINVPNRKITKKGILSRDGRLNFYISSPNDYLIRSLVDGFLEDLYVKFKHEKLFVEKIELLKEIEFQNKMEFKTLSPIIVRKKKEVDGKLKIWDLAPGDEFFKALEKNLIRKYLMFNDMGSTDKKIKIYSEMKSVKRKRIAIEKGPQTTYNRGYMMDIILEGDLNLIKFAYDVGIGEKTALGFGLLFAS</sequence>
<gene>
    <name evidence="8" type="ORF">MBBWO_12060</name>
</gene>
<dbReference type="GO" id="GO:0003723">
    <property type="term" value="F:RNA binding"/>
    <property type="evidence" value="ECO:0007669"/>
    <property type="project" value="UniProtKB-KW"/>
</dbReference>
<organism evidence="8 9">
    <name type="scientific">Methanobrevibacter woesei</name>
    <dbReference type="NCBI Taxonomy" id="190976"/>
    <lineage>
        <taxon>Archaea</taxon>
        <taxon>Methanobacteriati</taxon>
        <taxon>Methanobacteriota</taxon>
        <taxon>Methanomada group</taxon>
        <taxon>Methanobacteria</taxon>
        <taxon>Methanobacteriales</taxon>
        <taxon>Methanobacteriaceae</taxon>
        <taxon>Methanobrevibacter</taxon>
    </lineage>
</organism>
<comment type="function">
    <text evidence="4">CRISPR (clustered regularly interspaced short palindromic repeat), is an adaptive immune system that provides protection against mobile genetic elements (viruses, transposable elements and conjugative plasmids). CRISPR clusters contain sequences complementary to antecedent mobile elements and target invading nucleic acids. CRISPR clusters are transcribed and processed into CRISPR RNA (crRNA).</text>
</comment>
<dbReference type="OrthoDB" id="43942at2157"/>
<reference evidence="8 9" key="1">
    <citation type="submission" date="2017-03" db="EMBL/GenBank/DDBJ databases">
        <title>Genome sequence of Methanobrevibacter wosei.</title>
        <authorList>
            <person name="Poehlein A."/>
            <person name="Seedorf H."/>
            <person name="Daniel R."/>
        </authorList>
    </citation>
    <scope>NUCLEOTIDE SEQUENCE [LARGE SCALE GENOMIC DNA]</scope>
    <source>
        <strain evidence="8 9">DSM 11979</strain>
    </source>
</reference>
<dbReference type="PANTHER" id="PTHR36984:SF1">
    <property type="entry name" value="CRISPR-ASSOCIATED ENDORIBONUCLEASE CAS6 1"/>
    <property type="match status" value="1"/>
</dbReference>
<feature type="active site" description="Proton donor" evidence="6">
    <location>
        <position position="42"/>
    </location>
</feature>
<keyword evidence="9" id="KW-1185">Reference proteome</keyword>
<dbReference type="AlphaFoldDB" id="A0A2U1S8J8"/>
<dbReference type="Pfam" id="PF21350">
    <property type="entry name" value="Cas6_I-A"/>
    <property type="match status" value="1"/>
</dbReference>
<keyword evidence="2" id="KW-0694">RNA-binding</keyword>
<dbReference type="Gene3D" id="3.30.70.1900">
    <property type="match status" value="1"/>
</dbReference>
<evidence type="ECO:0000256" key="2">
    <source>
        <dbReference type="ARBA" id="ARBA00022884"/>
    </source>
</evidence>